<evidence type="ECO:0000313" key="1">
    <source>
        <dbReference type="EMBL" id="SVB09711.1"/>
    </source>
</evidence>
<organism evidence="1">
    <name type="scientific">marine metagenome</name>
    <dbReference type="NCBI Taxonomy" id="408172"/>
    <lineage>
        <taxon>unclassified sequences</taxon>
        <taxon>metagenomes</taxon>
        <taxon>ecological metagenomes</taxon>
    </lineage>
</organism>
<name>A0A382B867_9ZZZZ</name>
<dbReference type="AlphaFoldDB" id="A0A382B867"/>
<proteinExistence type="predicted"/>
<accession>A0A382B867</accession>
<sequence length="22" mass="2627">MIKKAVDMIWQHIDADRNDPET</sequence>
<gene>
    <name evidence="1" type="ORF">METZ01_LOCUS162565</name>
</gene>
<dbReference type="EMBL" id="UINC01028548">
    <property type="protein sequence ID" value="SVB09711.1"/>
    <property type="molecule type" value="Genomic_DNA"/>
</dbReference>
<reference evidence="1" key="1">
    <citation type="submission" date="2018-05" db="EMBL/GenBank/DDBJ databases">
        <authorList>
            <person name="Lanie J.A."/>
            <person name="Ng W.-L."/>
            <person name="Kazmierczak K.M."/>
            <person name="Andrzejewski T.M."/>
            <person name="Davidsen T.M."/>
            <person name="Wayne K.J."/>
            <person name="Tettelin H."/>
            <person name="Glass J.I."/>
            <person name="Rusch D."/>
            <person name="Podicherti R."/>
            <person name="Tsui H.-C.T."/>
            <person name="Winkler M.E."/>
        </authorList>
    </citation>
    <scope>NUCLEOTIDE SEQUENCE</scope>
</reference>
<protein>
    <submittedName>
        <fullName evidence="1">Uncharacterized protein</fullName>
    </submittedName>
</protein>